<dbReference type="GO" id="GO:0006508">
    <property type="term" value="P:proteolysis"/>
    <property type="evidence" value="ECO:0007669"/>
    <property type="project" value="UniProtKB-KW"/>
</dbReference>
<feature type="transmembrane region" description="Helical" evidence="6">
    <location>
        <begin position="42"/>
        <end position="65"/>
    </location>
</feature>
<comment type="subcellular location">
    <subcellularLocation>
        <location evidence="1 6">Membrane</location>
        <topology evidence="1 6">Multi-pass membrane protein</topology>
    </subcellularLocation>
</comment>
<organism evidence="8 9">
    <name type="scientific">Thlaspi arvense</name>
    <name type="common">Field penny-cress</name>
    <dbReference type="NCBI Taxonomy" id="13288"/>
    <lineage>
        <taxon>Eukaryota</taxon>
        <taxon>Viridiplantae</taxon>
        <taxon>Streptophyta</taxon>
        <taxon>Embryophyta</taxon>
        <taxon>Tracheophyta</taxon>
        <taxon>Spermatophyta</taxon>
        <taxon>Magnoliopsida</taxon>
        <taxon>eudicotyledons</taxon>
        <taxon>Gunneridae</taxon>
        <taxon>Pentapetalae</taxon>
        <taxon>rosids</taxon>
        <taxon>malvids</taxon>
        <taxon>Brassicales</taxon>
        <taxon>Brassicaceae</taxon>
        <taxon>Thlaspideae</taxon>
        <taxon>Thlaspi</taxon>
    </lineage>
</organism>
<evidence type="ECO:0000256" key="4">
    <source>
        <dbReference type="ARBA" id="ARBA00022989"/>
    </source>
</evidence>
<keyword evidence="6" id="KW-0720">Serine protease</keyword>
<feature type="domain" description="Peptidase S54 rhomboid" evidence="7">
    <location>
        <begin position="13"/>
        <end position="115"/>
    </location>
</feature>
<gene>
    <name evidence="8" type="ORF">TAV2_LOCUS17719</name>
</gene>
<sequence length="159" mass="17080">MGGLDVRKVLKGGEAWRLLSCNWLHGGVVHLLILVNMLTPLFIVRIGLLYLISGFGGSILSALFLGSNISVGASGAVFGLLGGMFSEIFINWTIYSNKVVTTLLLIVAVNLGLGCSLELISLLILEVLLLVFYSDGSTKETLLDLNRTSTRCIMPYCGT</sequence>
<evidence type="ECO:0000313" key="9">
    <source>
        <dbReference type="Proteomes" id="UP000836841"/>
    </source>
</evidence>
<feature type="transmembrane region" description="Helical" evidence="6">
    <location>
        <begin position="102"/>
        <end position="133"/>
    </location>
</feature>
<dbReference type="AlphaFoldDB" id="A0AAU9SKI0"/>
<comment type="similarity">
    <text evidence="2 6">Belongs to the peptidase S54 family.</text>
</comment>
<reference evidence="8 9" key="1">
    <citation type="submission" date="2022-03" db="EMBL/GenBank/DDBJ databases">
        <authorList>
            <person name="Nunn A."/>
            <person name="Chopra R."/>
            <person name="Nunn A."/>
            <person name="Contreras Garrido A."/>
        </authorList>
    </citation>
    <scope>NUCLEOTIDE SEQUENCE [LARGE SCALE GENOMIC DNA]</scope>
</reference>
<evidence type="ECO:0000256" key="5">
    <source>
        <dbReference type="ARBA" id="ARBA00023136"/>
    </source>
</evidence>
<keyword evidence="5 6" id="KW-0472">Membrane</keyword>
<evidence type="ECO:0000256" key="2">
    <source>
        <dbReference type="ARBA" id="ARBA00009045"/>
    </source>
</evidence>
<dbReference type="PANTHER" id="PTHR22936:SF79">
    <property type="entry name" value="RHOMBOID-LIKE PROTEIN 4"/>
    <property type="match status" value="1"/>
</dbReference>
<evidence type="ECO:0000313" key="8">
    <source>
        <dbReference type="EMBL" id="CAH2065359.1"/>
    </source>
</evidence>
<keyword evidence="6" id="KW-0645">Protease</keyword>
<feature type="transmembrane region" description="Helical" evidence="6">
    <location>
        <begin position="15"/>
        <end position="35"/>
    </location>
</feature>
<dbReference type="Proteomes" id="UP000836841">
    <property type="component" value="Chromosome 5"/>
</dbReference>
<evidence type="ECO:0000256" key="6">
    <source>
        <dbReference type="RuleBase" id="RU362115"/>
    </source>
</evidence>
<dbReference type="InterPro" id="IPR035952">
    <property type="entry name" value="Rhomboid-like_sf"/>
</dbReference>
<dbReference type="Gene3D" id="1.20.1540.10">
    <property type="entry name" value="Rhomboid-like"/>
    <property type="match status" value="1"/>
</dbReference>
<keyword evidence="3 6" id="KW-0812">Transmembrane</keyword>
<feature type="transmembrane region" description="Helical" evidence="6">
    <location>
        <begin position="71"/>
        <end position="90"/>
    </location>
</feature>
<dbReference type="GO" id="GO:0016020">
    <property type="term" value="C:membrane"/>
    <property type="evidence" value="ECO:0007669"/>
    <property type="project" value="UniProtKB-SubCell"/>
</dbReference>
<keyword evidence="4 6" id="KW-1133">Transmembrane helix</keyword>
<dbReference type="PANTHER" id="PTHR22936">
    <property type="entry name" value="RHOMBOID-RELATED"/>
    <property type="match status" value="1"/>
</dbReference>
<dbReference type="EMBL" id="OU466861">
    <property type="protein sequence ID" value="CAH2065359.1"/>
    <property type="molecule type" value="Genomic_DNA"/>
</dbReference>
<keyword evidence="6" id="KW-0378">Hydrolase</keyword>
<evidence type="ECO:0000259" key="7">
    <source>
        <dbReference type="Pfam" id="PF01694"/>
    </source>
</evidence>
<evidence type="ECO:0000256" key="1">
    <source>
        <dbReference type="ARBA" id="ARBA00004141"/>
    </source>
</evidence>
<dbReference type="Pfam" id="PF01694">
    <property type="entry name" value="Rhomboid"/>
    <property type="match status" value="1"/>
</dbReference>
<dbReference type="EC" id="3.4.21.105" evidence="6"/>
<evidence type="ECO:0000256" key="3">
    <source>
        <dbReference type="ARBA" id="ARBA00022692"/>
    </source>
</evidence>
<dbReference type="GO" id="GO:0004252">
    <property type="term" value="F:serine-type endopeptidase activity"/>
    <property type="evidence" value="ECO:0007669"/>
    <property type="project" value="InterPro"/>
</dbReference>
<accession>A0AAU9SKI0</accession>
<protein>
    <recommendedName>
        <fullName evidence="6">RHOMBOID-like protein</fullName>
        <ecNumber evidence="6">3.4.21.105</ecNumber>
    </recommendedName>
</protein>
<comment type="function">
    <text evidence="6">Serine protease involved in intramembrane proteolysis.</text>
</comment>
<keyword evidence="9" id="KW-1185">Reference proteome</keyword>
<dbReference type="InterPro" id="IPR002610">
    <property type="entry name" value="Peptidase_S54_rhomboid-like"/>
</dbReference>
<name>A0AAU9SKI0_THLAR</name>
<comment type="catalytic activity">
    <reaction evidence="6">
        <text>Cleaves type-1 transmembrane domains using a catalytic dyad composed of serine and histidine that are contributed by different transmembrane domains.</text>
        <dbReference type="EC" id="3.4.21.105"/>
    </reaction>
</comment>
<proteinExistence type="inferred from homology"/>
<dbReference type="SUPFAM" id="SSF144091">
    <property type="entry name" value="Rhomboid-like"/>
    <property type="match status" value="1"/>
</dbReference>
<comment type="caution">
    <text evidence="6">Lacks conserved residue(s) required for the propagation of feature annotation.</text>
</comment>
<dbReference type="InterPro" id="IPR022764">
    <property type="entry name" value="Peptidase_S54_rhomboid_dom"/>
</dbReference>